<dbReference type="OrthoDB" id="1524810at2"/>
<dbReference type="RefSeq" id="WP_134246923.1">
    <property type="nucleotide sequence ID" value="NZ_SNQI01000001.1"/>
</dbReference>
<sequence>MKFKIGDTVAVLDDVIKGKVIAIKNNAISIESSDGFSFDFLPNELVVIKENQSELSKYSDISNENLLEKINEFSTKKNAPKFKSVTKTDQIPPMEVDLHIHQLTESTRGMDNYDMLNLQIETAKHKIEYAIRNRIPKIVFIHGVGAGVLKTELDFLFKNYHVDVYAASFKKYGLGATEVYIYQNPKK</sequence>
<evidence type="ECO:0000313" key="2">
    <source>
        <dbReference type="Proteomes" id="UP000298517"/>
    </source>
</evidence>
<accession>A0A4Y8AYA6</accession>
<gene>
    <name evidence="1" type="ORF">E2488_03440</name>
</gene>
<protein>
    <submittedName>
        <fullName evidence="1">DNA mismatch repair protein MutS</fullName>
    </submittedName>
</protein>
<comment type="caution">
    <text evidence="1">The sequence shown here is derived from an EMBL/GenBank/DDBJ whole genome shotgun (WGS) entry which is preliminary data.</text>
</comment>
<dbReference type="EMBL" id="SNQI01000001">
    <property type="protein sequence ID" value="TEW76914.1"/>
    <property type="molecule type" value="Genomic_DNA"/>
</dbReference>
<name>A0A4Y8AYA6_9FLAO</name>
<reference evidence="1 2" key="1">
    <citation type="journal article" date="2011" name="J. Microbiol.">
        <title>Gramella jeungdoensis sp. nov., isolated from a solar saltern in Korea.</title>
        <authorList>
            <person name="Joung Y."/>
            <person name="Kim H."/>
            <person name="Jang T."/>
            <person name="Ahn T.S."/>
            <person name="Joh K."/>
        </authorList>
    </citation>
    <scope>NUCLEOTIDE SEQUENCE [LARGE SCALE GENOMIC DNA]</scope>
    <source>
        <strain evidence="1 2">KCTC 23123</strain>
    </source>
</reference>
<dbReference type="AlphaFoldDB" id="A0A4Y8AYA6"/>
<dbReference type="Gene3D" id="3.30.1370.110">
    <property type="match status" value="1"/>
</dbReference>
<dbReference type="Proteomes" id="UP000298517">
    <property type="component" value="Unassembled WGS sequence"/>
</dbReference>
<keyword evidence="2" id="KW-1185">Reference proteome</keyword>
<evidence type="ECO:0000313" key="1">
    <source>
        <dbReference type="EMBL" id="TEW76914.1"/>
    </source>
</evidence>
<dbReference type="InterPro" id="IPR036063">
    <property type="entry name" value="Smr_dom_sf"/>
</dbReference>
<organism evidence="1 2">
    <name type="scientific">Gramella jeungdoensis</name>
    <dbReference type="NCBI Taxonomy" id="708091"/>
    <lineage>
        <taxon>Bacteria</taxon>
        <taxon>Pseudomonadati</taxon>
        <taxon>Bacteroidota</taxon>
        <taxon>Flavobacteriia</taxon>
        <taxon>Flavobacteriales</taxon>
        <taxon>Flavobacteriaceae</taxon>
        <taxon>Christiangramia</taxon>
    </lineage>
</organism>
<proteinExistence type="predicted"/>